<comment type="caution">
    <text evidence="3">The sequence shown here is derived from an EMBL/GenBank/DDBJ whole genome shotgun (WGS) entry which is preliminary data.</text>
</comment>
<evidence type="ECO:0000313" key="3">
    <source>
        <dbReference type="EMBL" id="MCQ1061165.1"/>
    </source>
</evidence>
<dbReference type="InterPro" id="IPR016624">
    <property type="entry name" value="UCP014753"/>
</dbReference>
<feature type="domain" description="DUF2264" evidence="2">
    <location>
        <begin position="364"/>
        <end position="573"/>
    </location>
</feature>
<accession>A0ABT1N8U1</accession>
<dbReference type="Pfam" id="PF20938">
    <property type="entry name" value="DUF2264_C"/>
    <property type="match status" value="1"/>
</dbReference>
<evidence type="ECO:0000259" key="2">
    <source>
        <dbReference type="Pfam" id="PF20938"/>
    </source>
</evidence>
<gene>
    <name evidence="3" type="ORF">NHN17_24300</name>
</gene>
<organism evidence="3 4">
    <name type="scientific">Photobacterium pectinilyticum</name>
    <dbReference type="NCBI Taxonomy" id="2906793"/>
    <lineage>
        <taxon>Bacteria</taxon>
        <taxon>Pseudomonadati</taxon>
        <taxon>Pseudomonadota</taxon>
        <taxon>Gammaproteobacteria</taxon>
        <taxon>Vibrionales</taxon>
        <taxon>Vibrionaceae</taxon>
        <taxon>Photobacterium</taxon>
    </lineage>
</organism>
<dbReference type="EMBL" id="JANEYT010000118">
    <property type="protein sequence ID" value="MCQ1061165.1"/>
    <property type="molecule type" value="Genomic_DNA"/>
</dbReference>
<keyword evidence="4" id="KW-1185">Reference proteome</keyword>
<dbReference type="PIRSF" id="PIRSF014753">
    <property type="entry name" value="UCP014753"/>
    <property type="match status" value="1"/>
</dbReference>
<proteinExistence type="predicted"/>
<dbReference type="InterPro" id="IPR049349">
    <property type="entry name" value="DUF2264_N"/>
</dbReference>
<dbReference type="PANTHER" id="PTHR35339:SF4">
    <property type="entry name" value="LINALOOL DEHYDRATASE_ISOMERASE DOMAIN-CONTAINING PROTEIN"/>
    <property type="match status" value="1"/>
</dbReference>
<feature type="domain" description="DUF2264" evidence="1">
    <location>
        <begin position="15"/>
        <end position="356"/>
    </location>
</feature>
<dbReference type="Proteomes" id="UP001524460">
    <property type="component" value="Unassembled WGS sequence"/>
</dbReference>
<dbReference type="Pfam" id="PF10022">
    <property type="entry name" value="DUF2264"/>
    <property type="match status" value="1"/>
</dbReference>
<name>A0ABT1N8U1_9GAMM</name>
<dbReference type="InterPro" id="IPR049237">
    <property type="entry name" value="DUF2264_C"/>
</dbReference>
<protein>
    <submittedName>
        <fullName evidence="3">DUF2264 domain-containing protein</fullName>
    </submittedName>
</protein>
<dbReference type="PANTHER" id="PTHR35339">
    <property type="entry name" value="LINALOOL DEHYDRATASE_ISOMERASE DOMAIN-CONTAINING PROTEIN"/>
    <property type="match status" value="1"/>
</dbReference>
<reference evidence="3 4" key="1">
    <citation type="submission" date="2022-07" db="EMBL/GenBank/DDBJ databases">
        <title>Photobacterium pectinilyticum sp. nov., a marine bacterium isolated from surface seawater of Qingdao offshore.</title>
        <authorList>
            <person name="Wang X."/>
        </authorList>
    </citation>
    <scope>NUCLEOTIDE SEQUENCE [LARGE SCALE GENOMIC DNA]</scope>
    <source>
        <strain evidence="3 4">ZSDE20</strain>
    </source>
</reference>
<evidence type="ECO:0000259" key="1">
    <source>
        <dbReference type="Pfam" id="PF10022"/>
    </source>
</evidence>
<evidence type="ECO:0000313" key="4">
    <source>
        <dbReference type="Proteomes" id="UP001524460"/>
    </source>
</evidence>
<dbReference type="RefSeq" id="WP_255045266.1">
    <property type="nucleotide sequence ID" value="NZ_JANEYT010000118.1"/>
</dbReference>
<sequence>MSNSHKMLALLNKPTKSNLSQLLNRLIQPAAEFAEPTTSGLKLGTTSALCSESIAKMEGLSRLFWGIFPSIAGSSNQCDLSALIEAVKLGTDPSSSEYWGDIGAIDQRTVEAAVYGFGFCLVPDQIKDLFDQQSLDNLVTWLAQTANCEVADSNWRFFPIIIQVGLMRMGFEYDQSCLNRHFNGIEEMYLGNGWYCDGPGRPKDYYISMGFHFYSLLYVKFMTDKDPERCMILQKRAEQFSHDYITLFSPQGDTVPFGRSLTYRFAHVAYWSAMVYVESNEHSLGVMKGIILRNLRWWAKQDILNNHGLITIGYSYSNLVMAEDYNGPGSPYWALKTFLFLALEDQHPFWQCEEKPLPMIAEPRVIPQAAKIVFQQAQSNHTWFLTSGQLELNNYVNTDAKYTKFAYSNKYGFCLDRGRFGLRHTPIDSALYLSEKDGYFRSRRDCQQLEITSDYIYSRWAPWHDVTVDTWLLGEPNFQVRVHKITSQRELDSVEGGWALPLSQALDIHTTENLSHCRYQGGNLFIKAIAGNDTQGFFQQTPPNSHLLFSEQATIPALQSEISKGTNWLVSVIGSDCDRENLPDISFESHTQTLTWHQKHIQLNQPRKINN</sequence>